<organism evidence="1 2">
    <name type="scientific">Pedobacter cryoconitis</name>
    <dbReference type="NCBI Taxonomy" id="188932"/>
    <lineage>
        <taxon>Bacteria</taxon>
        <taxon>Pseudomonadati</taxon>
        <taxon>Bacteroidota</taxon>
        <taxon>Sphingobacteriia</taxon>
        <taxon>Sphingobacteriales</taxon>
        <taxon>Sphingobacteriaceae</taxon>
        <taxon>Pedobacter</taxon>
    </lineage>
</organism>
<accession>A0A7X0MMY1</accession>
<dbReference type="Proteomes" id="UP000521017">
    <property type="component" value="Unassembled WGS sequence"/>
</dbReference>
<dbReference type="AlphaFoldDB" id="A0A7X0MMY1"/>
<dbReference type="RefSeq" id="WP_221451022.1">
    <property type="nucleotide sequence ID" value="NZ_JACHCC010000017.1"/>
</dbReference>
<protein>
    <submittedName>
        <fullName evidence="1">Putative lipoprotein NlpE involved in copper resistance</fullName>
    </submittedName>
</protein>
<proteinExistence type="predicted"/>
<dbReference type="EMBL" id="JACHCC010000017">
    <property type="protein sequence ID" value="MBB6502953.1"/>
    <property type="molecule type" value="Genomic_DNA"/>
</dbReference>
<name>A0A7X0MMY1_9SPHI</name>
<gene>
    <name evidence="1" type="ORF">HDF25_005138</name>
</gene>
<evidence type="ECO:0000313" key="1">
    <source>
        <dbReference type="EMBL" id="MBB6502953.1"/>
    </source>
</evidence>
<reference evidence="1 2" key="1">
    <citation type="submission" date="2020-08" db="EMBL/GenBank/DDBJ databases">
        <title>Genomic Encyclopedia of Type Strains, Phase IV (KMG-V): Genome sequencing to study the core and pangenomes of soil and plant-associated prokaryotes.</title>
        <authorList>
            <person name="Whitman W."/>
        </authorList>
    </citation>
    <scope>NUCLEOTIDE SEQUENCE [LARGE SCALE GENOMIC DNA]</scope>
    <source>
        <strain evidence="1 2">M2T3</strain>
    </source>
</reference>
<keyword evidence="1" id="KW-0449">Lipoprotein</keyword>
<comment type="caution">
    <text evidence="1">The sequence shown here is derived from an EMBL/GenBank/DDBJ whole genome shotgun (WGS) entry which is preliminary data.</text>
</comment>
<evidence type="ECO:0000313" key="2">
    <source>
        <dbReference type="Proteomes" id="UP000521017"/>
    </source>
</evidence>
<dbReference type="Gene3D" id="2.40.128.640">
    <property type="match status" value="1"/>
</dbReference>
<dbReference type="Pfam" id="PF04170">
    <property type="entry name" value="NlpE"/>
    <property type="match status" value="1"/>
</dbReference>
<dbReference type="InterPro" id="IPR007298">
    <property type="entry name" value="Cu-R_lipoprotein_NlpE"/>
</dbReference>
<sequence length="162" mass="18042">MMIKRILAISFTVCAIWGCSNQSKITEKLNADSLAEDSVSTETMETDSMKMGDEHSAMNSLDWDGTYKGILPCADCEGIETTITLTDDQTYTMQTKYLGKSDAKYFDSKGKFNWDKAGQIITLEGIKDAPGKYFVGENTLTQLDMEGKRITGQLADKYILKK</sequence>